<keyword evidence="2" id="KW-0812">Transmembrane</keyword>
<keyword evidence="4" id="KW-1185">Reference proteome</keyword>
<protein>
    <submittedName>
        <fullName evidence="3">DUF2802 domain-containing protein</fullName>
    </submittedName>
</protein>
<evidence type="ECO:0000313" key="4">
    <source>
        <dbReference type="Proteomes" id="UP001202831"/>
    </source>
</evidence>
<keyword evidence="1" id="KW-0175">Coiled coil</keyword>
<name>A0ABT0N3X9_9GAMM</name>
<organism evidence="3 4">
    <name type="scientific">Shewanella corallii</name>
    <dbReference type="NCBI Taxonomy" id="560080"/>
    <lineage>
        <taxon>Bacteria</taxon>
        <taxon>Pseudomonadati</taxon>
        <taxon>Pseudomonadota</taxon>
        <taxon>Gammaproteobacteria</taxon>
        <taxon>Alteromonadales</taxon>
        <taxon>Shewanellaceae</taxon>
        <taxon>Shewanella</taxon>
    </lineage>
</organism>
<sequence length="136" mass="15045">MSVNPELLVVVAVFLIALLSLGIWVRQGMRLMTGKLEATTLVLREAEKQTEQLRQELTELRSGTIGVGRRVLDLEKSLKQQQARLEESAEQDPGARLYTRAAKMVGLGAGVDELVAECELPRAEAELLLRLHRKAG</sequence>
<dbReference type="Proteomes" id="UP001202831">
    <property type="component" value="Unassembled WGS sequence"/>
</dbReference>
<dbReference type="InterPro" id="IPR021244">
    <property type="entry name" value="DUF2802"/>
</dbReference>
<dbReference type="Pfam" id="PF10975">
    <property type="entry name" value="DUF2802"/>
    <property type="match status" value="1"/>
</dbReference>
<evidence type="ECO:0000313" key="3">
    <source>
        <dbReference type="EMBL" id="MCL2913154.1"/>
    </source>
</evidence>
<accession>A0ABT0N3X9</accession>
<evidence type="ECO:0000256" key="1">
    <source>
        <dbReference type="SAM" id="Coils"/>
    </source>
</evidence>
<keyword evidence="2" id="KW-0472">Membrane</keyword>
<comment type="caution">
    <text evidence="3">The sequence shown here is derived from an EMBL/GenBank/DDBJ whole genome shotgun (WGS) entry which is preliminary data.</text>
</comment>
<reference evidence="3 4" key="1">
    <citation type="submission" date="2022-01" db="EMBL/GenBank/DDBJ databases">
        <title>Whole genome-based taxonomy of the Shewanellaceae.</title>
        <authorList>
            <person name="Martin-Rodriguez A.J."/>
        </authorList>
    </citation>
    <scope>NUCLEOTIDE SEQUENCE [LARGE SCALE GENOMIC DNA]</scope>
    <source>
        <strain evidence="3 4">DSM 21332</strain>
    </source>
</reference>
<keyword evidence="2" id="KW-1133">Transmembrane helix</keyword>
<proteinExistence type="predicted"/>
<gene>
    <name evidence="3" type="ORF">L2725_05060</name>
</gene>
<dbReference type="RefSeq" id="WP_249247931.1">
    <property type="nucleotide sequence ID" value="NZ_JAKIKT010000001.1"/>
</dbReference>
<feature type="coiled-coil region" evidence="1">
    <location>
        <begin position="36"/>
        <end position="91"/>
    </location>
</feature>
<feature type="transmembrane region" description="Helical" evidence="2">
    <location>
        <begin position="6"/>
        <end position="25"/>
    </location>
</feature>
<evidence type="ECO:0000256" key="2">
    <source>
        <dbReference type="SAM" id="Phobius"/>
    </source>
</evidence>
<dbReference type="EMBL" id="JAKIKT010000001">
    <property type="protein sequence ID" value="MCL2913154.1"/>
    <property type="molecule type" value="Genomic_DNA"/>
</dbReference>